<keyword evidence="4" id="KW-0479">Metal-binding</keyword>
<evidence type="ECO:0000256" key="9">
    <source>
        <dbReference type="ARBA" id="ARBA00023204"/>
    </source>
</evidence>
<dbReference type="GO" id="GO:0006284">
    <property type="term" value="P:base-excision repair"/>
    <property type="evidence" value="ECO:0007669"/>
    <property type="project" value="InterPro"/>
</dbReference>
<keyword evidence="8" id="KW-0411">Iron-sulfur</keyword>
<name>A0A830GV19_9CREN</name>
<keyword evidence="6" id="KW-0378">Hydrolase</keyword>
<keyword evidence="9" id="KW-0234">DNA repair</keyword>
<evidence type="ECO:0000256" key="5">
    <source>
        <dbReference type="ARBA" id="ARBA00022763"/>
    </source>
</evidence>
<keyword evidence="12" id="KW-0540">Nuclease</keyword>
<dbReference type="InterPro" id="IPR011257">
    <property type="entry name" value="DNA_glycosylase"/>
</dbReference>
<protein>
    <submittedName>
        <fullName evidence="12">DNA endonuclease III</fullName>
    </submittedName>
</protein>
<keyword evidence="13" id="KW-1185">Reference proteome</keyword>
<keyword evidence="10" id="KW-0326">Glycosidase</keyword>
<dbReference type="InterPro" id="IPR003265">
    <property type="entry name" value="HhH-GPD_domain"/>
</dbReference>
<dbReference type="PANTHER" id="PTHR10359">
    <property type="entry name" value="A/G-SPECIFIC ADENINE GLYCOSYLASE/ENDONUCLEASE III"/>
    <property type="match status" value="1"/>
</dbReference>
<dbReference type="Gene3D" id="1.10.340.30">
    <property type="entry name" value="Hypothetical protein, domain 2"/>
    <property type="match status" value="1"/>
</dbReference>
<keyword evidence="3" id="KW-0004">4Fe-4S</keyword>
<evidence type="ECO:0000256" key="1">
    <source>
        <dbReference type="ARBA" id="ARBA00001966"/>
    </source>
</evidence>
<dbReference type="GO" id="GO:0016798">
    <property type="term" value="F:hydrolase activity, acting on glycosyl bonds"/>
    <property type="evidence" value="ECO:0007669"/>
    <property type="project" value="UniProtKB-KW"/>
</dbReference>
<evidence type="ECO:0000259" key="11">
    <source>
        <dbReference type="SMART" id="SM00478"/>
    </source>
</evidence>
<evidence type="ECO:0000313" key="13">
    <source>
        <dbReference type="Proteomes" id="UP000610960"/>
    </source>
</evidence>
<dbReference type="SUPFAM" id="SSF48150">
    <property type="entry name" value="DNA-glycosylase"/>
    <property type="match status" value="1"/>
</dbReference>
<evidence type="ECO:0000256" key="7">
    <source>
        <dbReference type="ARBA" id="ARBA00023004"/>
    </source>
</evidence>
<dbReference type="CDD" id="cd00056">
    <property type="entry name" value="ENDO3c"/>
    <property type="match status" value="1"/>
</dbReference>
<dbReference type="PROSITE" id="PS00764">
    <property type="entry name" value="ENDONUCLEASE_III_1"/>
    <property type="match status" value="1"/>
</dbReference>
<gene>
    <name evidence="12" type="ORF">GCM10007981_09340</name>
</gene>
<dbReference type="GO" id="GO:0004519">
    <property type="term" value="F:endonuclease activity"/>
    <property type="evidence" value="ECO:0007669"/>
    <property type="project" value="UniProtKB-KW"/>
</dbReference>
<proteinExistence type="inferred from homology"/>
<evidence type="ECO:0000256" key="10">
    <source>
        <dbReference type="ARBA" id="ARBA00023295"/>
    </source>
</evidence>
<evidence type="ECO:0000313" key="12">
    <source>
        <dbReference type="EMBL" id="GGP20601.1"/>
    </source>
</evidence>
<keyword evidence="12" id="KW-0255">Endonuclease</keyword>
<dbReference type="PIRSF" id="PIRSF001435">
    <property type="entry name" value="Nth"/>
    <property type="match status" value="1"/>
</dbReference>
<sequence length="246" mass="27800">MLKKLSEMEGSINGSFTYTLRRLIHIFQSNKELLSSQGWVVGDPYSYSWWGGMRTPDEIAISAFLVQLTKWEVVREVMMKLRENGISNVEELSKMDIDDIDKEISKVNFHKTKARRLKAFSMEAVKLGGVTALVSPINEEKLLEIEGIGKETAKSLLLFISNARVFPPSSYSAIVLGRVIGRHVSQEEASKAVAEALSDIYELKLMHAGLISVGKAYCNRKKPKCHECILRDVCHYKLNTISYIDR</sequence>
<evidence type="ECO:0000256" key="3">
    <source>
        <dbReference type="ARBA" id="ARBA00022485"/>
    </source>
</evidence>
<evidence type="ECO:0000256" key="8">
    <source>
        <dbReference type="ARBA" id="ARBA00023014"/>
    </source>
</evidence>
<dbReference type="AlphaFoldDB" id="A0A830GV19"/>
<accession>A0A830GV19</accession>
<dbReference type="SMART" id="SM00478">
    <property type="entry name" value="ENDO3c"/>
    <property type="match status" value="1"/>
</dbReference>
<keyword evidence="7" id="KW-0408">Iron</keyword>
<reference evidence="12" key="1">
    <citation type="journal article" date="2014" name="Int. J. Syst. Evol. Microbiol.">
        <title>Complete genome sequence of Corynebacterium casei LMG S-19264T (=DSM 44701T), isolated from a smear-ripened cheese.</title>
        <authorList>
            <consortium name="US DOE Joint Genome Institute (JGI-PGF)"/>
            <person name="Walter F."/>
            <person name="Albersmeier A."/>
            <person name="Kalinowski J."/>
            <person name="Ruckert C."/>
        </authorList>
    </citation>
    <scope>NUCLEOTIDE SEQUENCE</scope>
    <source>
        <strain evidence="12">JCM 10088</strain>
    </source>
</reference>
<evidence type="ECO:0000256" key="2">
    <source>
        <dbReference type="ARBA" id="ARBA00008343"/>
    </source>
</evidence>
<feature type="domain" description="HhH-GPD" evidence="11">
    <location>
        <begin position="65"/>
        <end position="216"/>
    </location>
</feature>
<organism evidence="12 13">
    <name type="scientific">Thermocladium modestius</name>
    <dbReference type="NCBI Taxonomy" id="62609"/>
    <lineage>
        <taxon>Archaea</taxon>
        <taxon>Thermoproteota</taxon>
        <taxon>Thermoprotei</taxon>
        <taxon>Thermoproteales</taxon>
        <taxon>Thermoproteaceae</taxon>
        <taxon>Thermocladium</taxon>
    </lineage>
</organism>
<dbReference type="InterPro" id="IPR004035">
    <property type="entry name" value="Endouclease-III_FeS-bd_BS"/>
</dbReference>
<evidence type="ECO:0000256" key="4">
    <source>
        <dbReference type="ARBA" id="ARBA00022723"/>
    </source>
</evidence>
<dbReference type="Pfam" id="PF00730">
    <property type="entry name" value="HhH-GPD"/>
    <property type="match status" value="1"/>
</dbReference>
<comment type="caution">
    <text evidence="12">The sequence shown here is derived from an EMBL/GenBank/DDBJ whole genome shotgun (WGS) entry which is preliminary data.</text>
</comment>
<comment type="similarity">
    <text evidence="2">Belongs to the Nth/MutY family.</text>
</comment>
<evidence type="ECO:0000256" key="6">
    <source>
        <dbReference type="ARBA" id="ARBA00022801"/>
    </source>
</evidence>
<dbReference type="Proteomes" id="UP000610960">
    <property type="component" value="Unassembled WGS sequence"/>
</dbReference>
<reference evidence="12" key="2">
    <citation type="submission" date="2020-09" db="EMBL/GenBank/DDBJ databases">
        <authorList>
            <person name="Sun Q."/>
            <person name="Ohkuma M."/>
        </authorList>
    </citation>
    <scope>NUCLEOTIDE SEQUENCE</scope>
    <source>
        <strain evidence="12">JCM 10088</strain>
    </source>
</reference>
<dbReference type="GO" id="GO:0046872">
    <property type="term" value="F:metal ion binding"/>
    <property type="evidence" value="ECO:0007669"/>
    <property type="project" value="UniProtKB-KW"/>
</dbReference>
<dbReference type="GO" id="GO:0051539">
    <property type="term" value="F:4 iron, 4 sulfur cluster binding"/>
    <property type="evidence" value="ECO:0007669"/>
    <property type="project" value="UniProtKB-KW"/>
</dbReference>
<dbReference type="PANTHER" id="PTHR10359:SF19">
    <property type="entry name" value="DNA REPAIR GLYCOSYLASE MJ1434-RELATED"/>
    <property type="match status" value="1"/>
</dbReference>
<comment type="cofactor">
    <cofactor evidence="1">
        <name>[4Fe-4S] cluster</name>
        <dbReference type="ChEBI" id="CHEBI:49883"/>
    </cofactor>
</comment>
<keyword evidence="5" id="KW-0227">DNA damage</keyword>
<dbReference type="InterPro" id="IPR023170">
    <property type="entry name" value="HhH_base_excis_C"/>
</dbReference>
<dbReference type="Gene3D" id="1.10.1670.10">
    <property type="entry name" value="Helix-hairpin-Helix base-excision DNA repair enzymes (C-terminal)"/>
    <property type="match status" value="1"/>
</dbReference>
<dbReference type="EMBL" id="BMNL01000002">
    <property type="protein sequence ID" value="GGP20601.1"/>
    <property type="molecule type" value="Genomic_DNA"/>
</dbReference>